<dbReference type="Proteomes" id="UP000215059">
    <property type="component" value="Unassembled WGS sequence"/>
</dbReference>
<dbReference type="RefSeq" id="WP_094253609.1">
    <property type="nucleotide sequence ID" value="NZ_JBHLXL010000002.1"/>
</dbReference>
<dbReference type="InterPro" id="IPR040680">
    <property type="entry name" value="DUF5643"/>
</dbReference>
<dbReference type="EMBL" id="NOII01000011">
    <property type="protein sequence ID" value="OYD56593.1"/>
    <property type="molecule type" value="Genomic_DNA"/>
</dbReference>
<evidence type="ECO:0000256" key="1">
    <source>
        <dbReference type="SAM" id="Phobius"/>
    </source>
</evidence>
<dbReference type="OrthoDB" id="2725974at2"/>
<protein>
    <recommendedName>
        <fullName evidence="6">DUF4179 domain-containing protein</fullName>
    </recommendedName>
</protein>
<dbReference type="Pfam" id="PF13786">
    <property type="entry name" value="DUF4179"/>
    <property type="match status" value="1"/>
</dbReference>
<evidence type="ECO:0000313" key="5">
    <source>
        <dbReference type="Proteomes" id="UP000215059"/>
    </source>
</evidence>
<dbReference type="Gene3D" id="2.60.40.1630">
    <property type="entry name" value="bacillus anthracis domain"/>
    <property type="match status" value="1"/>
</dbReference>
<keyword evidence="5" id="KW-1185">Reference proteome</keyword>
<feature type="domain" description="DUF5643" evidence="3">
    <location>
        <begin position="223"/>
        <end position="336"/>
    </location>
</feature>
<feature type="transmembrane region" description="Helical" evidence="1">
    <location>
        <begin position="50"/>
        <end position="68"/>
    </location>
</feature>
<evidence type="ECO:0008006" key="6">
    <source>
        <dbReference type="Google" id="ProtNLM"/>
    </source>
</evidence>
<sequence>MFKNQELQLNDYKKSYENIPVSLDSLDAAIMAGFQKAKKEERKKKRSYKWVYSFVAAAVILLGFFATIRVSPAFANAIANLPGMEKIVEMVKFDKGKMSAVENDYYQKIGTSAEKNGMRVTIDGVIADESGMVVFYTLTPEQKKEYFDIQAAKIISLEGKHLDPGTTGFGSPSNEEGMDRYTGELEFYFENKIQGKKFQLDLSLEGEEFSIPFTLTKDIKVSQKYTINKTIEIEGQKLTVVSAEVSPLRTGVHVKMDPNNTKQILALEDLRIVDEKGETWGGINGGVTGSIISADEQIIYLQSNYFHKPEELYVVINKLQAVEKEDMTLVVDTEKLQILKQPPGNVLSSLKIEDNNLVFTMNVKKFHGDPFGEIKDVYGNVIETHGGFFRTSDEEGIKEFGIEMPDMKTVKGPITIELSAYPAWINGEAKVRIK</sequence>
<comment type="caution">
    <text evidence="4">The sequence shown here is derived from an EMBL/GenBank/DDBJ whole genome shotgun (WGS) entry which is preliminary data.</text>
</comment>
<dbReference type="AlphaFoldDB" id="A0A235F654"/>
<reference evidence="4 5" key="1">
    <citation type="submission" date="2017-07" db="EMBL/GenBank/DDBJ databases">
        <title>Fictibacillus sp. nov. GDSW-R2A3 Genome sequencing and assembly.</title>
        <authorList>
            <person name="Mayilraj S."/>
        </authorList>
    </citation>
    <scope>NUCLEOTIDE SEQUENCE [LARGE SCALE GENOMIC DNA]</scope>
    <source>
        <strain evidence="4 5">GDSW-R2A3</strain>
    </source>
</reference>
<evidence type="ECO:0000313" key="4">
    <source>
        <dbReference type="EMBL" id="OYD56593.1"/>
    </source>
</evidence>
<proteinExistence type="predicted"/>
<evidence type="ECO:0000259" key="2">
    <source>
        <dbReference type="Pfam" id="PF13786"/>
    </source>
</evidence>
<name>A0A235F654_9BACL</name>
<feature type="domain" description="DUF4179" evidence="2">
    <location>
        <begin position="46"/>
        <end position="138"/>
    </location>
</feature>
<dbReference type="Pfam" id="PF18705">
    <property type="entry name" value="DUF5643"/>
    <property type="match status" value="1"/>
</dbReference>
<keyword evidence="1" id="KW-0812">Transmembrane</keyword>
<keyword evidence="1" id="KW-1133">Transmembrane helix</keyword>
<gene>
    <name evidence="4" type="ORF">CGZ90_16405</name>
</gene>
<dbReference type="InterPro" id="IPR025436">
    <property type="entry name" value="DUF4179"/>
</dbReference>
<accession>A0A235F654</accession>
<evidence type="ECO:0000259" key="3">
    <source>
        <dbReference type="Pfam" id="PF18705"/>
    </source>
</evidence>
<keyword evidence="1" id="KW-0472">Membrane</keyword>
<organism evidence="4 5">
    <name type="scientific">Fictibacillus aquaticus</name>
    <dbReference type="NCBI Taxonomy" id="2021314"/>
    <lineage>
        <taxon>Bacteria</taxon>
        <taxon>Bacillati</taxon>
        <taxon>Bacillota</taxon>
        <taxon>Bacilli</taxon>
        <taxon>Bacillales</taxon>
        <taxon>Fictibacillaceae</taxon>
        <taxon>Fictibacillus</taxon>
    </lineage>
</organism>